<sequence length="266" mass="29926">MSVSAAVENSPLGQSTPYTNRYDPGLLYPIPRSGSRQDFYGVDIWNAYEVSWLNARGKPQVRLAEFRVPADSANIIESKSFKLYLNSFNLTRFDDQQTVVQQLEQDLSAAAGASVAVKLHAVDVGLQPQPLNGECLDELDIDIQHYLPEPALLSADPKQLVSETLVSHLLKSNCPVTGQPDWASIQISYRGPQMDRAGLLAYLVSYREKGDFHEACVEQIHRDLMQRCHPDYLSVYARYVRRGGLDINPFRCSEPVEVNNCRLLRQ</sequence>
<evidence type="ECO:0000256" key="3">
    <source>
        <dbReference type="ARBA" id="ARBA00022857"/>
    </source>
</evidence>
<reference evidence="7 8" key="1">
    <citation type="submission" date="2016-11" db="EMBL/GenBank/DDBJ databases">
        <authorList>
            <person name="Jaros S."/>
            <person name="Januszkiewicz K."/>
            <person name="Wedrychowicz H."/>
        </authorList>
    </citation>
    <scope>NUCLEOTIDE SEQUENCE [LARGE SCALE GENOMIC DNA]</scope>
    <source>
        <strain evidence="7 8">DSM 21637</strain>
    </source>
</reference>
<comment type="catalytic activity">
    <reaction evidence="5">
        <text>7-aminomethyl-7-carbaguanine + 2 NADP(+) = 7-cyano-7-carbaguanine + 2 NADPH + 3 H(+)</text>
        <dbReference type="Rhea" id="RHEA:13409"/>
        <dbReference type="ChEBI" id="CHEBI:15378"/>
        <dbReference type="ChEBI" id="CHEBI:45075"/>
        <dbReference type="ChEBI" id="CHEBI:57783"/>
        <dbReference type="ChEBI" id="CHEBI:58349"/>
        <dbReference type="ChEBI" id="CHEBI:58703"/>
        <dbReference type="EC" id="1.7.1.13"/>
    </reaction>
</comment>
<dbReference type="PANTHER" id="PTHR34354:SF1">
    <property type="entry name" value="NADPH-DEPENDENT 7-CYANO-7-DEAZAGUANINE REDUCTASE"/>
    <property type="match status" value="1"/>
</dbReference>
<keyword evidence="2 5" id="KW-0671">Queuosine biosynthesis</keyword>
<dbReference type="PIRSF" id="PIRSF004750">
    <property type="entry name" value="Nitrile_oxidored_YqcD_prd"/>
    <property type="match status" value="1"/>
</dbReference>
<accession>A0A1K1YMI4</accession>
<dbReference type="Proteomes" id="UP000182350">
    <property type="component" value="Unassembled WGS sequence"/>
</dbReference>
<comment type="subunit">
    <text evidence="5">Homodimer.</text>
</comment>
<keyword evidence="1 5" id="KW-0963">Cytoplasm</keyword>
<dbReference type="OrthoDB" id="9789995at2"/>
<dbReference type="NCBIfam" id="TIGR03138">
    <property type="entry name" value="QueF"/>
    <property type="match status" value="1"/>
</dbReference>
<dbReference type="InterPro" id="IPR050084">
    <property type="entry name" value="NADPH_dep_7-cyano-7-deazaG_red"/>
</dbReference>
<dbReference type="InterPro" id="IPR029500">
    <property type="entry name" value="QueF"/>
</dbReference>
<comment type="subcellular location">
    <subcellularLocation>
        <location evidence="5">Cytoplasm</location>
    </subcellularLocation>
</comment>
<dbReference type="EMBL" id="FPJW01000008">
    <property type="protein sequence ID" value="SFX63193.1"/>
    <property type="molecule type" value="Genomic_DNA"/>
</dbReference>
<dbReference type="EC" id="1.7.1.13" evidence="5"/>
<evidence type="ECO:0000313" key="7">
    <source>
        <dbReference type="EMBL" id="SFX63193.1"/>
    </source>
</evidence>
<keyword evidence="4 5" id="KW-0560">Oxidoreductase</keyword>
<keyword evidence="8" id="KW-1185">Reference proteome</keyword>
<dbReference type="GO" id="GO:0008616">
    <property type="term" value="P:tRNA queuosine(34) biosynthetic process"/>
    <property type="evidence" value="ECO:0007669"/>
    <property type="project" value="UniProtKB-UniRule"/>
</dbReference>
<feature type="active site" description="Thioimide intermediate" evidence="5">
    <location>
        <position position="174"/>
    </location>
</feature>
<feature type="binding site" evidence="5">
    <location>
        <begin position="242"/>
        <end position="243"/>
    </location>
    <ligand>
        <name>NADPH</name>
        <dbReference type="ChEBI" id="CHEBI:57783"/>
    </ligand>
</feature>
<dbReference type="GO" id="GO:0033739">
    <property type="term" value="F:preQ1 synthase activity"/>
    <property type="evidence" value="ECO:0007669"/>
    <property type="project" value="UniProtKB-UniRule"/>
</dbReference>
<comment type="pathway">
    <text evidence="5">tRNA modification; tRNA-queuosine biosynthesis.</text>
</comment>
<dbReference type="SUPFAM" id="SSF55620">
    <property type="entry name" value="Tetrahydrobiopterin biosynthesis enzymes-like"/>
    <property type="match status" value="1"/>
</dbReference>
<dbReference type="HAMAP" id="MF_00817">
    <property type="entry name" value="QueF_type2"/>
    <property type="match status" value="1"/>
</dbReference>
<dbReference type="InterPro" id="IPR029139">
    <property type="entry name" value="QueF_N"/>
</dbReference>
<evidence type="ECO:0000256" key="2">
    <source>
        <dbReference type="ARBA" id="ARBA00022785"/>
    </source>
</evidence>
<keyword evidence="3 5" id="KW-0521">NADP</keyword>
<evidence type="ECO:0000313" key="8">
    <source>
        <dbReference type="Proteomes" id="UP000182350"/>
    </source>
</evidence>
<name>A0A1K1YMI4_9GAMM</name>
<gene>
    <name evidence="5" type="primary">queF</name>
    <name evidence="7" type="ORF">SAMN02745752_02325</name>
</gene>
<evidence type="ECO:0000256" key="5">
    <source>
        <dbReference type="HAMAP-Rule" id="MF_00817"/>
    </source>
</evidence>
<comment type="function">
    <text evidence="5">Catalyzes the NADPH-dependent reduction of 7-cyano-7-deazaguanine (preQ0) to 7-aminomethyl-7-deazaguanine (preQ1).</text>
</comment>
<protein>
    <recommendedName>
        <fullName evidence="5">NADPH-dependent 7-cyano-7-deazaguanine reductase</fullName>
        <ecNumber evidence="5">1.7.1.13</ecNumber>
    </recommendedName>
    <alternativeName>
        <fullName evidence="5">7-cyano-7-carbaguanine reductase</fullName>
    </alternativeName>
    <alternativeName>
        <fullName evidence="5">NADPH-dependent nitrile oxidoreductase</fullName>
    </alternativeName>
    <alternativeName>
        <fullName evidence="5">PreQ(0) reductase</fullName>
    </alternativeName>
</protein>
<dbReference type="Pfam" id="PF14819">
    <property type="entry name" value="QueF_N"/>
    <property type="match status" value="1"/>
</dbReference>
<proteinExistence type="inferred from homology"/>
<evidence type="ECO:0000256" key="4">
    <source>
        <dbReference type="ARBA" id="ARBA00023002"/>
    </source>
</evidence>
<feature type="active site" description="Proton donor" evidence="5">
    <location>
        <position position="181"/>
    </location>
</feature>
<dbReference type="Pfam" id="PF14489">
    <property type="entry name" value="QueF"/>
    <property type="match status" value="1"/>
</dbReference>
<evidence type="ECO:0000256" key="1">
    <source>
        <dbReference type="ARBA" id="ARBA00022490"/>
    </source>
</evidence>
<dbReference type="STRING" id="1122209.SAMN02745752_02325"/>
<dbReference type="UniPathway" id="UPA00392"/>
<dbReference type="PANTHER" id="PTHR34354">
    <property type="entry name" value="NADPH-DEPENDENT 7-CYANO-7-DEAZAGUANINE REDUCTASE"/>
    <property type="match status" value="1"/>
</dbReference>
<evidence type="ECO:0000259" key="6">
    <source>
        <dbReference type="Pfam" id="PF14819"/>
    </source>
</evidence>
<feature type="domain" description="NADPH-dependent 7-cyano-7-deazaguanine reductase N-terminal" evidence="6">
    <location>
        <begin position="18"/>
        <end position="119"/>
    </location>
</feature>
<dbReference type="RefSeq" id="WP_072326655.1">
    <property type="nucleotide sequence ID" value="NZ_FPJW01000008.1"/>
</dbReference>
<feature type="binding site" evidence="5">
    <location>
        <begin position="213"/>
        <end position="214"/>
    </location>
    <ligand>
        <name>substrate</name>
    </ligand>
</feature>
<dbReference type="InterPro" id="IPR016428">
    <property type="entry name" value="QueF_type2"/>
</dbReference>
<feature type="binding site" evidence="5">
    <location>
        <begin position="76"/>
        <end position="78"/>
    </location>
    <ligand>
        <name>substrate</name>
    </ligand>
</feature>
<organism evidence="7 8">
    <name type="scientific">Marinospirillum alkaliphilum DSM 21637</name>
    <dbReference type="NCBI Taxonomy" id="1122209"/>
    <lineage>
        <taxon>Bacteria</taxon>
        <taxon>Pseudomonadati</taxon>
        <taxon>Pseudomonadota</taxon>
        <taxon>Gammaproteobacteria</taxon>
        <taxon>Oceanospirillales</taxon>
        <taxon>Oceanospirillaceae</taxon>
        <taxon>Marinospirillum</taxon>
    </lineage>
</organism>
<dbReference type="AlphaFoldDB" id="A0A1K1YMI4"/>
<comment type="similarity">
    <text evidence="5">Belongs to the GTP cyclohydrolase I family. QueF type 2 subfamily.</text>
</comment>
<dbReference type="InterPro" id="IPR043133">
    <property type="entry name" value="GTP-CH-I_C/QueF"/>
</dbReference>
<feature type="binding site" evidence="5">
    <location>
        <begin position="78"/>
        <end position="79"/>
    </location>
    <ligand>
        <name>NADPH</name>
        <dbReference type="ChEBI" id="CHEBI:57783"/>
    </ligand>
</feature>
<dbReference type="GO" id="GO:0005737">
    <property type="term" value="C:cytoplasm"/>
    <property type="evidence" value="ECO:0007669"/>
    <property type="project" value="UniProtKB-SubCell"/>
</dbReference>
<dbReference type="Gene3D" id="3.30.1130.10">
    <property type="match status" value="2"/>
</dbReference>